<sequence>MNDLRIGVIVGSTRPGRRAETVARWIIDEAARHPGGTFDLVDLADHDLPLLDEPIPAMAGNYHHPHTRRWAETIAGYDGFVFVVPEYNRSIPAALKNAVDYLFAEWRDKAAGFVGYGATAGGSRAVEHLRQILAEVHVADVRTPVLLGVFDDFDADGRPAPRPHHAKAVDMMLGELLTWGRALRTVRA</sequence>
<evidence type="ECO:0000259" key="1">
    <source>
        <dbReference type="Pfam" id="PF03358"/>
    </source>
</evidence>
<feature type="domain" description="NADPH-dependent FMN reductase-like" evidence="1">
    <location>
        <begin position="5"/>
        <end position="145"/>
    </location>
</feature>
<dbReference type="GO" id="GO:0005829">
    <property type="term" value="C:cytosol"/>
    <property type="evidence" value="ECO:0007669"/>
    <property type="project" value="TreeGrafter"/>
</dbReference>
<dbReference type="InterPro" id="IPR029039">
    <property type="entry name" value="Flavoprotein-like_sf"/>
</dbReference>
<dbReference type="EMBL" id="BOPF01000038">
    <property type="protein sequence ID" value="GIJ50681.1"/>
    <property type="molecule type" value="Genomic_DNA"/>
</dbReference>
<accession>A0A8J4DUR8</accession>
<dbReference type="Proteomes" id="UP000619260">
    <property type="component" value="Unassembled WGS sequence"/>
</dbReference>
<dbReference type="RefSeq" id="WP_203904109.1">
    <property type="nucleotide sequence ID" value="NZ_BOPF01000038.1"/>
</dbReference>
<evidence type="ECO:0000313" key="2">
    <source>
        <dbReference type="EMBL" id="GIJ50681.1"/>
    </source>
</evidence>
<evidence type="ECO:0000313" key="3">
    <source>
        <dbReference type="Proteomes" id="UP000619260"/>
    </source>
</evidence>
<dbReference type="AlphaFoldDB" id="A0A8J4DUR8"/>
<dbReference type="PANTHER" id="PTHR30543:SF21">
    <property type="entry name" value="NAD(P)H-DEPENDENT FMN REDUCTASE LOT6"/>
    <property type="match status" value="1"/>
</dbReference>
<proteinExistence type="predicted"/>
<reference evidence="2" key="1">
    <citation type="submission" date="2021-01" db="EMBL/GenBank/DDBJ databases">
        <title>Whole genome shotgun sequence of Virgisporangium aliadipatigenens NBRC 105644.</title>
        <authorList>
            <person name="Komaki H."/>
            <person name="Tamura T."/>
        </authorList>
    </citation>
    <scope>NUCLEOTIDE SEQUENCE</scope>
    <source>
        <strain evidence="2">NBRC 105644</strain>
    </source>
</reference>
<dbReference type="SUPFAM" id="SSF52218">
    <property type="entry name" value="Flavoproteins"/>
    <property type="match status" value="1"/>
</dbReference>
<dbReference type="PANTHER" id="PTHR30543">
    <property type="entry name" value="CHROMATE REDUCTASE"/>
    <property type="match status" value="1"/>
</dbReference>
<dbReference type="Pfam" id="PF03358">
    <property type="entry name" value="FMN_red"/>
    <property type="match status" value="1"/>
</dbReference>
<keyword evidence="3" id="KW-1185">Reference proteome</keyword>
<protein>
    <submittedName>
        <fullName evidence="2">FMN reductase</fullName>
    </submittedName>
</protein>
<dbReference type="InterPro" id="IPR005025">
    <property type="entry name" value="FMN_Rdtase-like_dom"/>
</dbReference>
<dbReference type="GO" id="GO:0010181">
    <property type="term" value="F:FMN binding"/>
    <property type="evidence" value="ECO:0007669"/>
    <property type="project" value="TreeGrafter"/>
</dbReference>
<gene>
    <name evidence="2" type="ORF">Val02_75670</name>
</gene>
<comment type="caution">
    <text evidence="2">The sequence shown here is derived from an EMBL/GenBank/DDBJ whole genome shotgun (WGS) entry which is preliminary data.</text>
</comment>
<dbReference type="InterPro" id="IPR050712">
    <property type="entry name" value="NAD(P)H-dep_reductase"/>
</dbReference>
<dbReference type="Gene3D" id="3.40.50.360">
    <property type="match status" value="1"/>
</dbReference>
<organism evidence="2 3">
    <name type="scientific">Virgisporangium aliadipatigenens</name>
    <dbReference type="NCBI Taxonomy" id="741659"/>
    <lineage>
        <taxon>Bacteria</taxon>
        <taxon>Bacillati</taxon>
        <taxon>Actinomycetota</taxon>
        <taxon>Actinomycetes</taxon>
        <taxon>Micromonosporales</taxon>
        <taxon>Micromonosporaceae</taxon>
        <taxon>Virgisporangium</taxon>
    </lineage>
</organism>
<name>A0A8J4DUR8_9ACTN</name>
<dbReference type="GO" id="GO:0016491">
    <property type="term" value="F:oxidoreductase activity"/>
    <property type="evidence" value="ECO:0007669"/>
    <property type="project" value="InterPro"/>
</dbReference>